<evidence type="ECO:0000256" key="1">
    <source>
        <dbReference type="ARBA" id="ARBA00007447"/>
    </source>
</evidence>
<feature type="active site" evidence="2">
    <location>
        <position position="79"/>
    </location>
</feature>
<dbReference type="EMBL" id="JADGKB010000078">
    <property type="protein sequence ID" value="KAJ3254771.1"/>
    <property type="molecule type" value="Genomic_DNA"/>
</dbReference>
<dbReference type="PANTHER" id="PTHR47966:SF51">
    <property type="entry name" value="BETA-SITE APP-CLEAVING ENZYME, ISOFORM A-RELATED"/>
    <property type="match status" value="1"/>
</dbReference>
<dbReference type="GO" id="GO:0004190">
    <property type="term" value="F:aspartic-type endopeptidase activity"/>
    <property type="evidence" value="ECO:0007669"/>
    <property type="project" value="InterPro"/>
</dbReference>
<keyword evidence="5" id="KW-0812">Transmembrane</keyword>
<keyword evidence="5" id="KW-0675">Receptor</keyword>
<comment type="similarity">
    <text evidence="1">Belongs to the peptidase A1 family.</text>
</comment>
<proteinExistence type="inferred from homology"/>
<dbReference type="PANTHER" id="PTHR47966">
    <property type="entry name" value="BETA-SITE APP-CLEAVING ENZYME, ISOFORM A-RELATED"/>
    <property type="match status" value="1"/>
</dbReference>
<feature type="domain" description="Peptidase A1" evidence="4">
    <location>
        <begin position="62"/>
        <end position="408"/>
    </location>
</feature>
<protein>
    <submittedName>
        <fullName evidence="5">Type I transmembrane sorting receptor</fullName>
    </submittedName>
</protein>
<feature type="active site" evidence="2">
    <location>
        <position position="299"/>
    </location>
</feature>
<evidence type="ECO:0000256" key="2">
    <source>
        <dbReference type="PIRSR" id="PIRSR601461-1"/>
    </source>
</evidence>
<dbReference type="PRINTS" id="PR00792">
    <property type="entry name" value="PEPSIN"/>
</dbReference>
<accession>A0AAD5Y6Q6</accession>
<comment type="caution">
    <text evidence="5">The sequence shown here is derived from an EMBL/GenBank/DDBJ whole genome shotgun (WGS) entry which is preliminary data.</text>
</comment>
<gene>
    <name evidence="5" type="primary">PEP1_2</name>
    <name evidence="5" type="ORF">HK103_006846</name>
</gene>
<evidence type="ECO:0000313" key="5">
    <source>
        <dbReference type="EMBL" id="KAJ3254771.1"/>
    </source>
</evidence>
<dbReference type="Gene3D" id="2.40.70.10">
    <property type="entry name" value="Acid Proteases"/>
    <property type="match status" value="2"/>
</dbReference>
<keyword evidence="3" id="KW-1015">Disulfide bond</keyword>
<dbReference type="Pfam" id="PF00026">
    <property type="entry name" value="Asp"/>
    <property type="match status" value="1"/>
</dbReference>
<reference evidence="5" key="1">
    <citation type="submission" date="2020-05" db="EMBL/GenBank/DDBJ databases">
        <title>Phylogenomic resolution of chytrid fungi.</title>
        <authorList>
            <person name="Stajich J.E."/>
            <person name="Amses K."/>
            <person name="Simmons R."/>
            <person name="Seto K."/>
            <person name="Myers J."/>
            <person name="Bonds A."/>
            <person name="Quandt C.A."/>
            <person name="Barry K."/>
            <person name="Liu P."/>
            <person name="Grigoriev I."/>
            <person name="Longcore J.E."/>
            <person name="James T.Y."/>
        </authorList>
    </citation>
    <scope>NUCLEOTIDE SEQUENCE</scope>
    <source>
        <strain evidence="5">PLAUS21</strain>
    </source>
</reference>
<dbReference type="CDD" id="cd05471">
    <property type="entry name" value="pepsin_like"/>
    <property type="match status" value="1"/>
</dbReference>
<dbReference type="AlphaFoldDB" id="A0AAD5Y6Q6"/>
<dbReference type="GO" id="GO:0006508">
    <property type="term" value="P:proteolysis"/>
    <property type="evidence" value="ECO:0007669"/>
    <property type="project" value="InterPro"/>
</dbReference>
<dbReference type="InterPro" id="IPR021109">
    <property type="entry name" value="Peptidase_aspartic_dom_sf"/>
</dbReference>
<dbReference type="InterPro" id="IPR001461">
    <property type="entry name" value="Aspartic_peptidase_A1"/>
</dbReference>
<dbReference type="Proteomes" id="UP001210925">
    <property type="component" value="Unassembled WGS sequence"/>
</dbReference>
<evidence type="ECO:0000256" key="3">
    <source>
        <dbReference type="PIRSR" id="PIRSR601461-2"/>
    </source>
</evidence>
<keyword evidence="5" id="KW-0472">Membrane</keyword>
<evidence type="ECO:0000313" key="6">
    <source>
        <dbReference type="Proteomes" id="UP001210925"/>
    </source>
</evidence>
<keyword evidence="6" id="KW-1185">Reference proteome</keyword>
<dbReference type="InterPro" id="IPR033121">
    <property type="entry name" value="PEPTIDASE_A1"/>
</dbReference>
<dbReference type="InterPro" id="IPR034164">
    <property type="entry name" value="Pepsin-like_dom"/>
</dbReference>
<name>A0AAD5Y6Q6_9FUNG</name>
<sequence>MKAELLIAASISLVSAREPIVLPIQRNAKSTVSSSMARAKAMNSKFIVDPATAPLKNEIVLYSCPVYVGDGQHLELDLDTGSADMWVFGSNCTSVDGSCSHPKINLNDTSITQVVPAQSFRVYYGSGNVTADIYRAPVTVANETAMLPIGVASNAYGMKSTNGLIGLAFNGLSEISYKLNTTARPPFAPENNANFFDQLDFPEYQRMFSFYLSNYDDGDSGQVTFGGFDETKFTGDIHWVDVLSVDITKLGFRQTDPPTPPTLFWWLFDLNEWTVSVNGTVPIVNQSLASGQFNTSIADTGTTLIILGYDIARAINTAIGGAFNPKTGYYDLNCTASYPDVTFHHDGFDFNLPSSFYLFKLSNVHCISGIIGQKDHKGNNFALFGDIFLRAFYSIYDKSFDSPRIGFAKAVHPSK</sequence>
<evidence type="ECO:0000259" key="4">
    <source>
        <dbReference type="PROSITE" id="PS51767"/>
    </source>
</evidence>
<feature type="disulfide bond" evidence="3">
    <location>
        <begin position="334"/>
        <end position="366"/>
    </location>
</feature>
<dbReference type="PROSITE" id="PS51767">
    <property type="entry name" value="PEPTIDASE_A1"/>
    <property type="match status" value="1"/>
</dbReference>
<dbReference type="SUPFAM" id="SSF50630">
    <property type="entry name" value="Acid proteases"/>
    <property type="match status" value="1"/>
</dbReference>
<organism evidence="5 6">
    <name type="scientific">Boothiomyces macroporosus</name>
    <dbReference type="NCBI Taxonomy" id="261099"/>
    <lineage>
        <taxon>Eukaryota</taxon>
        <taxon>Fungi</taxon>
        <taxon>Fungi incertae sedis</taxon>
        <taxon>Chytridiomycota</taxon>
        <taxon>Chytridiomycota incertae sedis</taxon>
        <taxon>Chytridiomycetes</taxon>
        <taxon>Rhizophydiales</taxon>
        <taxon>Terramycetaceae</taxon>
        <taxon>Boothiomyces</taxon>
    </lineage>
</organism>